<evidence type="ECO:0000259" key="2">
    <source>
        <dbReference type="Pfam" id="PF00296"/>
    </source>
</evidence>
<dbReference type="InterPro" id="IPR036661">
    <property type="entry name" value="Luciferase-like_sf"/>
</dbReference>
<keyword evidence="1" id="KW-0560">Oxidoreductase</keyword>
<organism evidence="3 4">
    <name type="scientific">Micromonospora sediminicola</name>
    <dbReference type="NCBI Taxonomy" id="946078"/>
    <lineage>
        <taxon>Bacteria</taxon>
        <taxon>Bacillati</taxon>
        <taxon>Actinomycetota</taxon>
        <taxon>Actinomycetes</taxon>
        <taxon>Micromonosporales</taxon>
        <taxon>Micromonosporaceae</taxon>
        <taxon>Micromonospora</taxon>
    </lineage>
</organism>
<name>A0A1A9BAD9_9ACTN</name>
<dbReference type="SUPFAM" id="SSF51679">
    <property type="entry name" value="Bacterial luciferase-like"/>
    <property type="match status" value="1"/>
</dbReference>
<dbReference type="Gene3D" id="3.20.20.30">
    <property type="entry name" value="Luciferase-like domain"/>
    <property type="match status" value="1"/>
</dbReference>
<dbReference type="Proteomes" id="UP000199558">
    <property type="component" value="Unassembled WGS sequence"/>
</dbReference>
<proteinExistence type="predicted"/>
<dbReference type="Pfam" id="PF00296">
    <property type="entry name" value="Bac_luciferase"/>
    <property type="match status" value="1"/>
</dbReference>
<reference evidence="4" key="1">
    <citation type="submission" date="2016-06" db="EMBL/GenBank/DDBJ databases">
        <authorList>
            <person name="Varghese N."/>
            <person name="Submissions Spin"/>
        </authorList>
    </citation>
    <scope>NUCLEOTIDE SEQUENCE [LARGE SCALE GENOMIC DNA]</scope>
    <source>
        <strain evidence="4">DSM 45794</strain>
    </source>
</reference>
<dbReference type="STRING" id="946078.GA0070622_3135"/>
<dbReference type="PANTHER" id="PTHR43244:SF1">
    <property type="entry name" value="5,10-METHYLENETETRAHYDROMETHANOPTERIN REDUCTASE"/>
    <property type="match status" value="1"/>
</dbReference>
<dbReference type="OrthoDB" id="3457164at2"/>
<feature type="domain" description="Luciferase-like" evidence="2">
    <location>
        <begin position="9"/>
        <end position="310"/>
    </location>
</feature>
<evidence type="ECO:0000313" key="3">
    <source>
        <dbReference type="EMBL" id="SBT66118.1"/>
    </source>
</evidence>
<sequence length="345" mass="36031">MKLAVNLVYQDAALLARTAEELGYAVALAPEGYRSEAASLLGAVAASTDRIGLASGVMQIPARTPGLAALTAATLDALSGGRFRLGLGVSNAEVSDGWYGVPFDEPLRRTREYVDIVRAALRGGPVRYSGRHFRLPRDGAGSAPLHLLTTPLRADLPIWLAAVGPKNLRLAGEIADGWIGVFTSPALAAEAIGQVRAGRESAGRTMAGFETLPCLPTAIADDVSEAVDLVRGQYAYLLGIGDPERNVYVALARRLGYVGEVEKVHDLVLAGDRVAAGAAVPEGFVLQTALVGPPDRVAGRMREYAEAGVTTLGVMVSAAATDTAGRVTILRRAAQALRRAGLAED</sequence>
<dbReference type="AlphaFoldDB" id="A0A1A9BAD9"/>
<keyword evidence="4" id="KW-1185">Reference proteome</keyword>
<dbReference type="GO" id="GO:0016705">
    <property type="term" value="F:oxidoreductase activity, acting on paired donors, with incorporation or reduction of molecular oxygen"/>
    <property type="evidence" value="ECO:0007669"/>
    <property type="project" value="InterPro"/>
</dbReference>
<evidence type="ECO:0000256" key="1">
    <source>
        <dbReference type="ARBA" id="ARBA00023002"/>
    </source>
</evidence>
<dbReference type="InterPro" id="IPR050564">
    <property type="entry name" value="F420-G6PD/mer"/>
</dbReference>
<evidence type="ECO:0000313" key="4">
    <source>
        <dbReference type="Proteomes" id="UP000199558"/>
    </source>
</evidence>
<dbReference type="EMBL" id="FLRH01000003">
    <property type="protein sequence ID" value="SBT66118.1"/>
    <property type="molecule type" value="Genomic_DNA"/>
</dbReference>
<dbReference type="PANTHER" id="PTHR43244">
    <property type="match status" value="1"/>
</dbReference>
<accession>A0A1A9BAD9</accession>
<gene>
    <name evidence="3" type="ORF">GA0070622_3135</name>
</gene>
<dbReference type="InterPro" id="IPR011251">
    <property type="entry name" value="Luciferase-like_dom"/>
</dbReference>
<protein>
    <submittedName>
        <fullName evidence="3">Probable F420-dependent oxidoreductase, Rv3520c family</fullName>
    </submittedName>
</protein>
<dbReference type="CDD" id="cd01097">
    <property type="entry name" value="Tetrahydromethanopterin_reductase"/>
    <property type="match status" value="1"/>
</dbReference>
<dbReference type="RefSeq" id="WP_091573951.1">
    <property type="nucleotide sequence ID" value="NZ_FLRH01000003.1"/>
</dbReference>